<dbReference type="GO" id="GO:0031929">
    <property type="term" value="P:TOR signaling"/>
    <property type="evidence" value="ECO:0007669"/>
    <property type="project" value="InterPro"/>
</dbReference>
<evidence type="ECO:0000256" key="3">
    <source>
        <dbReference type="SAM" id="MobiDB-lite"/>
    </source>
</evidence>
<organism evidence="4 5">
    <name type="scientific">Aspergillus sclerotialis</name>
    <dbReference type="NCBI Taxonomy" id="2070753"/>
    <lineage>
        <taxon>Eukaryota</taxon>
        <taxon>Fungi</taxon>
        <taxon>Dikarya</taxon>
        <taxon>Ascomycota</taxon>
        <taxon>Pezizomycotina</taxon>
        <taxon>Eurotiomycetes</taxon>
        <taxon>Eurotiomycetidae</taxon>
        <taxon>Eurotiales</taxon>
        <taxon>Aspergillaceae</taxon>
        <taxon>Aspergillus</taxon>
        <taxon>Aspergillus subgen. Polypaecilum</taxon>
    </lineage>
</organism>
<evidence type="ECO:0000256" key="1">
    <source>
        <dbReference type="ARBA" id="ARBA00009890"/>
    </source>
</evidence>
<name>A0A3A2ZSE5_9EURO</name>
<dbReference type="Proteomes" id="UP000266188">
    <property type="component" value="Unassembled WGS sequence"/>
</dbReference>
<dbReference type="InterPro" id="IPR001680">
    <property type="entry name" value="WD40_rpt"/>
</dbReference>
<keyword evidence="2" id="KW-0853">WD repeat</keyword>
<feature type="compositionally biased region" description="Polar residues" evidence="3">
    <location>
        <begin position="1"/>
        <end position="19"/>
    </location>
</feature>
<comment type="caution">
    <text evidence="4">The sequence shown here is derived from an EMBL/GenBank/DDBJ whole genome shotgun (WGS) entry which is preliminary data.</text>
</comment>
<dbReference type="InterPro" id="IPR015943">
    <property type="entry name" value="WD40/YVTN_repeat-like_dom_sf"/>
</dbReference>
<sequence>MPQSPAVRNNGFRSSSEFSLNERRRHLPNPNDPCIVEQAQNLLSQFVGASFQGPRQTDDPPGTVTHGHTAFHGRPENTARSDIKSSVSWRAFPKPEIVESSSSSEDDRVIPVRAKSTSLSTRGNRPLRQSSSPGINPQYLRSKPDGHRRRSGRPRTEPINYYRKLKLYQPDENTSNHRVVQSTRSLKSVPTGSENRSRSVKPNSHYGTNSSYPNTYLDRLLRSRELGCRVNQRLHASVIPDLRLNKQWKGASNDVITLTWSPDGTRFAAGATAQCDEHNMEYNRGNNLILGDMTTNSLKELPDHWVSRPLGRPNRSPGISDDHLFMSVTDVQWFEDILFTASYDHTVKLWDATNHHETSCLKSLKHTSKVQVMDRPLFNQNILATGAESIGLWDIENSTYSPLEVSKRDIVPTSLAWGKMPATKNILLAGMSDKDPEDHSIPQSGLLAMWEADEASMTPIQPVPNAQNVFDIKWHPSLPVFATASSFGHKRGTLKDAKSVVRLYEPLARKACTVEFECPALDINDITFCPLNPNYLTASCTDGVTYVWDYRRPDDILHRLEHGEPLNQMDEFLTREQADVGVRLALWGDAMDRFYSGASDGVLKKWNILLSPEDTLVHDVYRFREEIMCGAFSQDKSNLLVGDGAGGIHLLSSFSQAEDSQMRFERAAARCEDRGSDSESGVKAANLLLSSGELVRHPVYGVGQGPSYKGPFAAWARPEGTPQDQLAQTPLEPCWQARQLDGIPVKDRVGLGEDARRDVQGQIQLAHIRNRRRNESKRKRNDRHSNYVNLVSDEEDEASKILGSQPLKNRKRSKKKKMLGAIITNVTGGIIDLTTSDLEGDGQSGKQESEDDLEDDFWWPESGSIDPNIQEADIL</sequence>
<dbReference type="GO" id="GO:0031932">
    <property type="term" value="C:TORC2 complex"/>
    <property type="evidence" value="ECO:0007669"/>
    <property type="project" value="InterPro"/>
</dbReference>
<dbReference type="PANTHER" id="PTHR19842:SF2">
    <property type="entry name" value="WD REPEAT PROTEIN (AFU_ORTHOLOGUE AFUA_5G04300)"/>
    <property type="match status" value="1"/>
</dbReference>
<dbReference type="OrthoDB" id="10248252at2759"/>
<feature type="compositionally biased region" description="Acidic residues" evidence="3">
    <location>
        <begin position="849"/>
        <end position="858"/>
    </location>
</feature>
<feature type="compositionally biased region" description="Polar residues" evidence="3">
    <location>
        <begin position="115"/>
        <end position="135"/>
    </location>
</feature>
<dbReference type="PROSITE" id="PS50082">
    <property type="entry name" value="WD_REPEATS_2"/>
    <property type="match status" value="1"/>
</dbReference>
<feature type="compositionally biased region" description="Polar residues" evidence="3">
    <location>
        <begin position="171"/>
        <end position="211"/>
    </location>
</feature>
<feature type="region of interest" description="Disordered" evidence="3">
    <location>
        <begin position="1"/>
        <end position="34"/>
    </location>
</feature>
<evidence type="ECO:0000256" key="2">
    <source>
        <dbReference type="PROSITE-ProRule" id="PRU00221"/>
    </source>
</evidence>
<dbReference type="STRING" id="2070753.A0A3A2ZSE5"/>
<evidence type="ECO:0000313" key="5">
    <source>
        <dbReference type="Proteomes" id="UP000266188"/>
    </source>
</evidence>
<dbReference type="FunFam" id="2.130.10.10:FF:000969">
    <property type="entry name" value="WD repeat protein"/>
    <property type="match status" value="1"/>
</dbReference>
<dbReference type="AlphaFoldDB" id="A0A3A2ZSE5"/>
<feature type="compositionally biased region" description="Basic and acidic residues" evidence="3">
    <location>
        <begin position="73"/>
        <end position="83"/>
    </location>
</feature>
<dbReference type="PANTHER" id="PTHR19842">
    <property type="entry name" value="G BETA-LIKE PROTEIN GBL"/>
    <property type="match status" value="1"/>
</dbReference>
<dbReference type="InterPro" id="IPR037588">
    <property type="entry name" value="MLST8"/>
</dbReference>
<reference evidence="5" key="1">
    <citation type="submission" date="2017-02" db="EMBL/GenBank/DDBJ databases">
        <authorList>
            <person name="Tafer H."/>
            <person name="Lopandic K."/>
        </authorList>
    </citation>
    <scope>NUCLEOTIDE SEQUENCE [LARGE SCALE GENOMIC DNA]</scope>
    <source>
        <strain evidence="5">CBS 366.77</strain>
    </source>
</reference>
<comment type="similarity">
    <text evidence="1">Belongs to the WD repeat LST8 family.</text>
</comment>
<dbReference type="InterPro" id="IPR036322">
    <property type="entry name" value="WD40_repeat_dom_sf"/>
</dbReference>
<feature type="repeat" description="WD" evidence="2">
    <location>
        <begin position="328"/>
        <end position="360"/>
    </location>
</feature>
<dbReference type="SUPFAM" id="SSF50978">
    <property type="entry name" value="WD40 repeat-like"/>
    <property type="match status" value="1"/>
</dbReference>
<dbReference type="EMBL" id="MVGC01000030">
    <property type="protein sequence ID" value="RJE26072.1"/>
    <property type="molecule type" value="Genomic_DNA"/>
</dbReference>
<dbReference type="SMART" id="SM00320">
    <property type="entry name" value="WD40"/>
    <property type="match status" value="6"/>
</dbReference>
<gene>
    <name evidence="4" type="ORF">PHISCL_01597</name>
</gene>
<protein>
    <submittedName>
        <fullName evidence="4">WD repeat protein</fullName>
    </submittedName>
</protein>
<dbReference type="GO" id="GO:0031931">
    <property type="term" value="C:TORC1 complex"/>
    <property type="evidence" value="ECO:0007669"/>
    <property type="project" value="InterPro"/>
</dbReference>
<feature type="region of interest" description="Disordered" evidence="3">
    <location>
        <begin position="51"/>
        <end position="211"/>
    </location>
</feature>
<feature type="region of interest" description="Disordered" evidence="3">
    <location>
        <begin position="833"/>
        <end position="875"/>
    </location>
</feature>
<accession>A0A3A2ZSE5</accession>
<dbReference type="Pfam" id="PF00400">
    <property type="entry name" value="WD40"/>
    <property type="match status" value="1"/>
</dbReference>
<dbReference type="GO" id="GO:0032956">
    <property type="term" value="P:regulation of actin cytoskeleton organization"/>
    <property type="evidence" value="ECO:0007669"/>
    <property type="project" value="TreeGrafter"/>
</dbReference>
<keyword evidence="5" id="KW-1185">Reference proteome</keyword>
<proteinExistence type="inferred from homology"/>
<evidence type="ECO:0000313" key="4">
    <source>
        <dbReference type="EMBL" id="RJE26072.1"/>
    </source>
</evidence>
<dbReference type="Gene3D" id="2.130.10.10">
    <property type="entry name" value="YVTN repeat-like/Quinoprotein amine dehydrogenase"/>
    <property type="match status" value="1"/>
</dbReference>